<feature type="transmembrane region" description="Helical" evidence="7">
    <location>
        <begin position="87"/>
        <end position="105"/>
    </location>
</feature>
<evidence type="ECO:0000256" key="3">
    <source>
        <dbReference type="ARBA" id="ARBA00022692"/>
    </source>
</evidence>
<dbReference type="AlphaFoldDB" id="F8IFF5"/>
<reference evidence="10" key="2">
    <citation type="submission" date="2011-06" db="EMBL/GenBank/DDBJ databases">
        <title>The complete genome sequence of Alicyclobacillus acidocaldarius sp. Tc-4-1.</title>
        <authorList>
            <person name="Chen Y."/>
            <person name="He Y."/>
            <person name="Dong Z."/>
            <person name="Hu S."/>
        </authorList>
    </citation>
    <scope>NUCLEOTIDE SEQUENCE [LARGE SCALE GENOMIC DNA]</scope>
    <source>
        <strain evidence="10">Tc-4-1</strain>
    </source>
</reference>
<feature type="domain" description="EamA" evidence="8">
    <location>
        <begin position="3"/>
        <end position="133"/>
    </location>
</feature>
<organism evidence="9 10">
    <name type="scientific">Alicyclobacillus acidocaldarius (strain Tc-4-1)</name>
    <name type="common">Bacillus acidocaldarius</name>
    <dbReference type="NCBI Taxonomy" id="1048834"/>
    <lineage>
        <taxon>Bacteria</taxon>
        <taxon>Bacillati</taxon>
        <taxon>Bacillota</taxon>
        <taxon>Bacilli</taxon>
        <taxon>Bacillales</taxon>
        <taxon>Alicyclobacillaceae</taxon>
        <taxon>Alicyclobacillus</taxon>
    </lineage>
</organism>
<evidence type="ECO:0000256" key="1">
    <source>
        <dbReference type="ARBA" id="ARBA00004127"/>
    </source>
</evidence>
<protein>
    <recommendedName>
        <fullName evidence="8">EamA domain-containing protein</fullName>
    </recommendedName>
</protein>
<comment type="subcellular location">
    <subcellularLocation>
        <location evidence="1">Endomembrane system</location>
        <topology evidence="1">Multi-pass membrane protein</topology>
    </subcellularLocation>
</comment>
<sequence>MRAITALLLAVGLVAISFSAIFIAWSTAPAGVIGMYRLWMAAVLLVPAVWRERPPAQSVRRMSGWLAASGVLLGLHFLFWIESLKLTSVASSLIILALEPVFVWMGEWLWRRAPAAWVDLASMAVAIAGAALAAAASAGVTRTGALGDLMSLLGTLAVSGYVLVGARARMEIPAWTYNASAFVVGGAVLALANACLGAPFWGYSAHNWLLFAALAVVSTILGHGIFNALLHRVPPTAIAMTVVGEPVVGSILAALLLHQPISPLEGLGGAICLTGVGAYLWRSARQGEDETNPPGQEAEAADGRDGPEHLDARHAEGVQAAREQHNPQGEQPPRRGQ</sequence>
<dbReference type="InterPro" id="IPR037185">
    <property type="entry name" value="EmrE-like"/>
</dbReference>
<dbReference type="Proteomes" id="UP000000292">
    <property type="component" value="Chromosome"/>
</dbReference>
<evidence type="ECO:0000313" key="10">
    <source>
        <dbReference type="Proteomes" id="UP000000292"/>
    </source>
</evidence>
<dbReference type="STRING" id="1048834.TC41_0904"/>
<dbReference type="EMBL" id="CP002902">
    <property type="protein sequence ID" value="AEJ42857.1"/>
    <property type="molecule type" value="Genomic_DNA"/>
</dbReference>
<dbReference type="InterPro" id="IPR050638">
    <property type="entry name" value="AA-Vitamin_Transporters"/>
</dbReference>
<feature type="domain" description="EamA" evidence="8">
    <location>
        <begin position="146"/>
        <end position="276"/>
    </location>
</feature>
<accession>F8IFF5</accession>
<name>F8IFF5_ALIAT</name>
<dbReference type="HOGENOM" id="CLU_033863_0_2_9"/>
<keyword evidence="3 7" id="KW-0812">Transmembrane</keyword>
<feature type="transmembrane region" description="Helical" evidence="7">
    <location>
        <begin position="176"/>
        <end position="202"/>
    </location>
</feature>
<gene>
    <name evidence="9" type="ordered locus">TC41_0904</name>
</gene>
<dbReference type="KEGG" id="aad:TC41_0904"/>
<dbReference type="PATRIC" id="fig|1048834.4.peg.858"/>
<comment type="similarity">
    <text evidence="2">Belongs to the EamA transporter family.</text>
</comment>
<dbReference type="SUPFAM" id="SSF103481">
    <property type="entry name" value="Multidrug resistance efflux transporter EmrE"/>
    <property type="match status" value="2"/>
</dbReference>
<dbReference type="GO" id="GO:0016020">
    <property type="term" value="C:membrane"/>
    <property type="evidence" value="ECO:0007669"/>
    <property type="project" value="UniProtKB-SubCell"/>
</dbReference>
<feature type="transmembrane region" description="Helical" evidence="7">
    <location>
        <begin position="117"/>
        <end position="139"/>
    </location>
</feature>
<evidence type="ECO:0000256" key="5">
    <source>
        <dbReference type="ARBA" id="ARBA00023136"/>
    </source>
</evidence>
<evidence type="ECO:0000259" key="8">
    <source>
        <dbReference type="Pfam" id="PF00892"/>
    </source>
</evidence>
<dbReference type="PANTHER" id="PTHR32322:SF2">
    <property type="entry name" value="EAMA DOMAIN-CONTAINING PROTEIN"/>
    <property type="match status" value="1"/>
</dbReference>
<keyword evidence="5 7" id="KW-0472">Membrane</keyword>
<evidence type="ECO:0000256" key="7">
    <source>
        <dbReference type="SAM" id="Phobius"/>
    </source>
</evidence>
<feature type="transmembrane region" description="Helical" evidence="7">
    <location>
        <begin position="208"/>
        <end position="230"/>
    </location>
</feature>
<feature type="compositionally biased region" description="Basic and acidic residues" evidence="6">
    <location>
        <begin position="301"/>
        <end position="316"/>
    </location>
</feature>
<evidence type="ECO:0000313" key="9">
    <source>
        <dbReference type="EMBL" id="AEJ42857.1"/>
    </source>
</evidence>
<dbReference type="PANTHER" id="PTHR32322">
    <property type="entry name" value="INNER MEMBRANE TRANSPORTER"/>
    <property type="match status" value="1"/>
</dbReference>
<feature type="transmembrane region" description="Helical" evidence="7">
    <location>
        <begin position="62"/>
        <end position="81"/>
    </location>
</feature>
<feature type="transmembrane region" description="Helical" evidence="7">
    <location>
        <begin position="29"/>
        <end position="50"/>
    </location>
</feature>
<reference evidence="9 10" key="1">
    <citation type="journal article" date="2011" name="J. Bacteriol.">
        <title>Complete Genome Sequence of Alicyclobacillus acidocaldarius Strain Tc-4-1.</title>
        <authorList>
            <person name="Chen Y."/>
            <person name="He Y."/>
            <person name="Zhang B."/>
            <person name="Yang J."/>
            <person name="Li W."/>
            <person name="Dong Z."/>
            <person name="Hu S."/>
        </authorList>
    </citation>
    <scope>NUCLEOTIDE SEQUENCE [LARGE SCALE GENOMIC DNA]</scope>
    <source>
        <strain evidence="9 10">Tc-4-1</strain>
    </source>
</reference>
<evidence type="ECO:0000256" key="2">
    <source>
        <dbReference type="ARBA" id="ARBA00007362"/>
    </source>
</evidence>
<dbReference type="InterPro" id="IPR000620">
    <property type="entry name" value="EamA_dom"/>
</dbReference>
<proteinExistence type="inferred from homology"/>
<keyword evidence="4 7" id="KW-1133">Transmembrane helix</keyword>
<feature type="transmembrane region" description="Helical" evidence="7">
    <location>
        <begin position="145"/>
        <end position="164"/>
    </location>
</feature>
<evidence type="ECO:0000256" key="4">
    <source>
        <dbReference type="ARBA" id="ARBA00022989"/>
    </source>
</evidence>
<feature type="region of interest" description="Disordered" evidence="6">
    <location>
        <begin position="286"/>
        <end position="337"/>
    </location>
</feature>
<evidence type="ECO:0000256" key="6">
    <source>
        <dbReference type="SAM" id="MobiDB-lite"/>
    </source>
</evidence>
<dbReference type="eggNOG" id="COG0697">
    <property type="taxonomic scope" value="Bacteria"/>
</dbReference>
<dbReference type="Pfam" id="PF00892">
    <property type="entry name" value="EamA"/>
    <property type="match status" value="2"/>
</dbReference>